<dbReference type="InterPro" id="IPR023214">
    <property type="entry name" value="HAD_sf"/>
</dbReference>
<dbReference type="PANTHER" id="PTHR10000:SF8">
    <property type="entry name" value="HAD SUPERFAMILY HYDROLASE-LIKE, TYPE 3"/>
    <property type="match status" value="1"/>
</dbReference>
<dbReference type="Pfam" id="PF08282">
    <property type="entry name" value="Hydrolase_3"/>
    <property type="match status" value="1"/>
</dbReference>
<dbReference type="GO" id="GO:0000287">
    <property type="term" value="F:magnesium ion binding"/>
    <property type="evidence" value="ECO:0007669"/>
    <property type="project" value="TreeGrafter"/>
</dbReference>
<accession>A0A9D1ZB96</accession>
<dbReference type="SUPFAM" id="SSF56784">
    <property type="entry name" value="HAD-like"/>
    <property type="match status" value="1"/>
</dbReference>
<sequence length="284" mass="30648">MIRLVLSDLDATLIWREDHVITPFALDAIRALREAGVHFAPCTGRIYRDLLHMFAGDETACSTAVTSNGQLVYLDGELVDKVPIDHGELVRVAGELAGVEDAYLVVEYGGEKVAVGADIAFVTAHPDNFWRVETAVPTVPEEPCYKANVRVVGSFERCQEVAALLAGLLPALDFVCPMPGTPHIDITPHGFGKDHGGDFLMERLGLTPDEVCCFGDAENDLAVLRHYANSVAVANAVPVVRECARFHIGPASEESVAHALLDIAEATSAGRMPAFMCENRVEPD</sequence>
<dbReference type="NCBIfam" id="TIGR01484">
    <property type="entry name" value="HAD-SF-IIB"/>
    <property type="match status" value="1"/>
</dbReference>
<comment type="caution">
    <text evidence="1">The sequence shown here is derived from an EMBL/GenBank/DDBJ whole genome shotgun (WGS) entry which is preliminary data.</text>
</comment>
<dbReference type="InterPro" id="IPR006379">
    <property type="entry name" value="HAD-SF_hydro_IIB"/>
</dbReference>
<organism evidence="1 2">
    <name type="scientific">Candidatus Olsenella excrementavium</name>
    <dbReference type="NCBI Taxonomy" id="2838709"/>
    <lineage>
        <taxon>Bacteria</taxon>
        <taxon>Bacillati</taxon>
        <taxon>Actinomycetota</taxon>
        <taxon>Coriobacteriia</taxon>
        <taxon>Coriobacteriales</taxon>
        <taxon>Atopobiaceae</taxon>
        <taxon>Olsenella</taxon>
    </lineage>
</organism>
<name>A0A9D1ZB96_9ACTN</name>
<reference evidence="1" key="1">
    <citation type="journal article" date="2021" name="PeerJ">
        <title>Extensive microbial diversity within the chicken gut microbiome revealed by metagenomics and culture.</title>
        <authorList>
            <person name="Gilroy R."/>
            <person name="Ravi A."/>
            <person name="Getino M."/>
            <person name="Pursley I."/>
            <person name="Horton D.L."/>
            <person name="Alikhan N.F."/>
            <person name="Baker D."/>
            <person name="Gharbi K."/>
            <person name="Hall N."/>
            <person name="Watson M."/>
            <person name="Adriaenssens E.M."/>
            <person name="Foster-Nyarko E."/>
            <person name="Jarju S."/>
            <person name="Secka A."/>
            <person name="Antonio M."/>
            <person name="Oren A."/>
            <person name="Chaudhuri R.R."/>
            <person name="La Ragione R."/>
            <person name="Hildebrand F."/>
            <person name="Pallen M.J."/>
        </authorList>
    </citation>
    <scope>NUCLEOTIDE SEQUENCE</scope>
    <source>
        <strain evidence="1">ChiHjej10B9-743</strain>
    </source>
</reference>
<gene>
    <name evidence="1" type="ORF">IAA42_04390</name>
</gene>
<proteinExistence type="predicted"/>
<evidence type="ECO:0000313" key="2">
    <source>
        <dbReference type="Proteomes" id="UP000824133"/>
    </source>
</evidence>
<dbReference type="PANTHER" id="PTHR10000">
    <property type="entry name" value="PHOSPHOSERINE PHOSPHATASE"/>
    <property type="match status" value="1"/>
</dbReference>
<evidence type="ECO:0000313" key="1">
    <source>
        <dbReference type="EMBL" id="HIY79659.1"/>
    </source>
</evidence>
<keyword evidence="1" id="KW-0378">Hydrolase</keyword>
<dbReference type="InterPro" id="IPR036412">
    <property type="entry name" value="HAD-like_sf"/>
</dbReference>
<protein>
    <submittedName>
        <fullName evidence="1">Cof-type HAD-IIB family hydrolase</fullName>
    </submittedName>
</protein>
<dbReference type="Proteomes" id="UP000824133">
    <property type="component" value="Unassembled WGS sequence"/>
</dbReference>
<dbReference type="Gene3D" id="3.40.50.1000">
    <property type="entry name" value="HAD superfamily/HAD-like"/>
    <property type="match status" value="1"/>
</dbReference>
<dbReference type="AlphaFoldDB" id="A0A9D1ZB96"/>
<dbReference type="Gene3D" id="3.30.1240.10">
    <property type="match status" value="1"/>
</dbReference>
<reference evidence="1" key="2">
    <citation type="submission" date="2021-04" db="EMBL/GenBank/DDBJ databases">
        <authorList>
            <person name="Gilroy R."/>
        </authorList>
    </citation>
    <scope>NUCLEOTIDE SEQUENCE</scope>
    <source>
        <strain evidence="1">ChiHjej10B9-743</strain>
    </source>
</reference>
<dbReference type="GO" id="GO:0005829">
    <property type="term" value="C:cytosol"/>
    <property type="evidence" value="ECO:0007669"/>
    <property type="project" value="TreeGrafter"/>
</dbReference>
<dbReference type="GO" id="GO:0016791">
    <property type="term" value="F:phosphatase activity"/>
    <property type="evidence" value="ECO:0007669"/>
    <property type="project" value="TreeGrafter"/>
</dbReference>
<dbReference type="EMBL" id="DXCP01000034">
    <property type="protein sequence ID" value="HIY79659.1"/>
    <property type="molecule type" value="Genomic_DNA"/>
</dbReference>